<dbReference type="Proteomes" id="UP000295620">
    <property type="component" value="Unassembled WGS sequence"/>
</dbReference>
<evidence type="ECO:0000313" key="1">
    <source>
        <dbReference type="EMBL" id="TDQ11995.1"/>
    </source>
</evidence>
<accession>A0A4R6T0U1</accession>
<sequence length="243" mass="28188">METVAGKEIYHAIHKSKSKNKCKKLLLGDSVAEQLFSNETDHGNTTSLATNAAVTMAGQFFLLNNYLNAGNKIDTVYLLFRPLSFGKNLDEQFTYHYFLKPFYNQEYIPLFTKTAIQQAEKIPYAQFCSYPTFLTTNWAPDFVSKDKNKFTFLSPISVEYLQKIQQLASLKHFKFIILSTPMSHIFKRKIAAMNQQEITEYGLQNEFGDYFKSITYLNDSNFVDNIHLKDPVAYRTHYKQEIN</sequence>
<name>A0A4R6T0U1_9SPHI</name>
<evidence type="ECO:0000313" key="2">
    <source>
        <dbReference type="Proteomes" id="UP000295620"/>
    </source>
</evidence>
<gene>
    <name evidence="1" type="ORF">ATK78_1125</name>
</gene>
<organism evidence="1 2">
    <name type="scientific">Pedobacter metabolipauper</name>
    <dbReference type="NCBI Taxonomy" id="425513"/>
    <lineage>
        <taxon>Bacteria</taxon>
        <taxon>Pseudomonadati</taxon>
        <taxon>Bacteroidota</taxon>
        <taxon>Sphingobacteriia</taxon>
        <taxon>Sphingobacteriales</taxon>
        <taxon>Sphingobacteriaceae</taxon>
        <taxon>Pedobacter</taxon>
    </lineage>
</organism>
<proteinExistence type="predicted"/>
<dbReference type="EMBL" id="SNYC01000003">
    <property type="protein sequence ID" value="TDQ11995.1"/>
    <property type="molecule type" value="Genomic_DNA"/>
</dbReference>
<keyword evidence="2" id="KW-1185">Reference proteome</keyword>
<comment type="caution">
    <text evidence="1">The sequence shown here is derived from an EMBL/GenBank/DDBJ whole genome shotgun (WGS) entry which is preliminary data.</text>
</comment>
<reference evidence="1 2" key="1">
    <citation type="submission" date="2019-03" db="EMBL/GenBank/DDBJ databases">
        <title>Genomic Encyclopedia of Archaeal and Bacterial Type Strains, Phase II (KMG-II): from individual species to whole genera.</title>
        <authorList>
            <person name="Goeker M."/>
        </authorList>
    </citation>
    <scope>NUCLEOTIDE SEQUENCE [LARGE SCALE GENOMIC DNA]</scope>
    <source>
        <strain evidence="1 2">DSM 19035</strain>
    </source>
</reference>
<dbReference type="AlphaFoldDB" id="A0A4R6T0U1"/>
<protein>
    <submittedName>
        <fullName evidence="1">Uncharacterized protein</fullName>
    </submittedName>
</protein>